<protein>
    <submittedName>
        <fullName evidence="1">Uncharacterized protein</fullName>
    </submittedName>
</protein>
<dbReference type="PANTHER" id="PTHR33050:SF8">
    <property type="entry name" value="REVERSE TRANSCRIPTASE DOMAIN-CONTAINING PROTEIN"/>
    <property type="match status" value="1"/>
</dbReference>
<sequence length="215" mass="24556">MVSSLATMVTAEESNPTAQYSLQNYYQSTETTCSPSTSRKFGTNPEDLPQMELISPSLRKNIVEDSPDFPADRTMAILTMLFNKLNVPLAKNKTIGPDTVMEYLGNILDSHQMQARLPMDKILRIREILESFSDKKSCTKRELLQLLGHLNFASRVIIPGRSFVSYLLSLASSVRELHHHVHLNAECREDILMWKLFLEQWNGVSFFYDIERTPA</sequence>
<organism evidence="1 2">
    <name type="scientific">Magallana gigas</name>
    <name type="common">Pacific oyster</name>
    <name type="synonym">Crassostrea gigas</name>
    <dbReference type="NCBI Taxonomy" id="29159"/>
    <lineage>
        <taxon>Eukaryota</taxon>
        <taxon>Metazoa</taxon>
        <taxon>Spiralia</taxon>
        <taxon>Lophotrochozoa</taxon>
        <taxon>Mollusca</taxon>
        <taxon>Bivalvia</taxon>
        <taxon>Autobranchia</taxon>
        <taxon>Pteriomorphia</taxon>
        <taxon>Ostreida</taxon>
        <taxon>Ostreoidea</taxon>
        <taxon>Ostreidae</taxon>
        <taxon>Magallana</taxon>
    </lineage>
</organism>
<name>A0A8W8JDA4_MAGGI</name>
<accession>A0A8W8JDA4</accession>
<dbReference type="AlphaFoldDB" id="A0A8W8JDA4"/>
<dbReference type="EnsemblMetazoa" id="G18637.1">
    <property type="protein sequence ID" value="G18637.1:cds"/>
    <property type="gene ID" value="G18637"/>
</dbReference>
<evidence type="ECO:0000313" key="1">
    <source>
        <dbReference type="EnsemblMetazoa" id="G18637.1:cds"/>
    </source>
</evidence>
<reference evidence="1" key="1">
    <citation type="submission" date="2022-08" db="UniProtKB">
        <authorList>
            <consortium name="EnsemblMetazoa"/>
        </authorList>
    </citation>
    <scope>IDENTIFICATION</scope>
    <source>
        <strain evidence="1">05x7-T-G4-1.051#20</strain>
    </source>
</reference>
<evidence type="ECO:0000313" key="2">
    <source>
        <dbReference type="Proteomes" id="UP000005408"/>
    </source>
</evidence>
<dbReference type="SUPFAM" id="SSF56672">
    <property type="entry name" value="DNA/RNA polymerases"/>
    <property type="match status" value="1"/>
</dbReference>
<keyword evidence="2" id="KW-1185">Reference proteome</keyword>
<dbReference type="Proteomes" id="UP000005408">
    <property type="component" value="Unassembled WGS sequence"/>
</dbReference>
<dbReference type="InterPro" id="IPR052055">
    <property type="entry name" value="Hepadnavirus_pol/RT"/>
</dbReference>
<dbReference type="PANTHER" id="PTHR33050">
    <property type="entry name" value="REVERSE TRANSCRIPTASE DOMAIN-CONTAINING PROTEIN"/>
    <property type="match status" value="1"/>
</dbReference>
<dbReference type="InterPro" id="IPR043502">
    <property type="entry name" value="DNA/RNA_pol_sf"/>
</dbReference>
<proteinExistence type="predicted"/>